<reference evidence="2" key="1">
    <citation type="submission" date="2016-04" db="EMBL/GenBank/DDBJ databases">
        <authorList>
            <person name="Jeon C.O."/>
            <person name="Cho G.Y."/>
            <person name="Jeong H.I."/>
            <person name="Kim K.H."/>
        </authorList>
    </citation>
    <scope>NUCLEOTIDE SEQUENCE [LARGE SCALE GENOMIC DNA]</scope>
    <source>
        <strain evidence="2">LMG 1590</strain>
    </source>
</reference>
<dbReference type="KEGG" id="aasc:A4S02_00875"/>
<organism evidence="1 2">
    <name type="scientific">Acetobacter ascendens</name>
    <dbReference type="NCBI Taxonomy" id="481146"/>
    <lineage>
        <taxon>Bacteria</taxon>
        <taxon>Pseudomonadati</taxon>
        <taxon>Pseudomonadota</taxon>
        <taxon>Alphaproteobacteria</taxon>
        <taxon>Acetobacterales</taxon>
        <taxon>Acetobacteraceae</taxon>
        <taxon>Acetobacter</taxon>
    </lineage>
</organism>
<evidence type="ECO:0000313" key="1">
    <source>
        <dbReference type="EMBL" id="AOW45550.1"/>
    </source>
</evidence>
<proteinExistence type="predicted"/>
<protein>
    <submittedName>
        <fullName evidence="1">Uncharacterized protein</fullName>
    </submittedName>
</protein>
<dbReference type="AlphaFoldDB" id="A0A1D8QT94"/>
<dbReference type="EMBL" id="CP015164">
    <property type="protein sequence ID" value="AOW45550.1"/>
    <property type="molecule type" value="Genomic_DNA"/>
</dbReference>
<gene>
    <name evidence="1" type="ORF">A4S02_00875</name>
</gene>
<dbReference type="Proteomes" id="UP000175973">
    <property type="component" value="Chromosome"/>
</dbReference>
<name>A0A1D8QT94_9PROT</name>
<keyword evidence="2" id="KW-1185">Reference proteome</keyword>
<accession>A0A1D8QT94</accession>
<evidence type="ECO:0000313" key="2">
    <source>
        <dbReference type="Proteomes" id="UP000175973"/>
    </source>
</evidence>
<sequence>MQYCSFWQVSYVLTCREEAALHESIASRIARKHGGMQLQFFVIKPALSAARAAEGKLRAGLCKFFQNVYVL</sequence>